<evidence type="ECO:0000259" key="9">
    <source>
        <dbReference type="SMART" id="SM01003"/>
    </source>
</evidence>
<dbReference type="SMART" id="SM01003">
    <property type="entry name" value="AlaDh_PNT_N"/>
    <property type="match status" value="1"/>
</dbReference>
<proteinExistence type="predicted"/>
<dbReference type="InterPro" id="IPR007886">
    <property type="entry name" value="AlaDH/PNT_N"/>
</dbReference>
<dbReference type="PANTHER" id="PTHR10160:SF19">
    <property type="entry name" value="PROTON-TRANSLOCATING NAD(P)(+) TRANSHYDROGENASE"/>
    <property type="match status" value="1"/>
</dbReference>
<evidence type="ECO:0000256" key="2">
    <source>
        <dbReference type="ARBA" id="ARBA00012943"/>
    </source>
</evidence>
<evidence type="ECO:0000313" key="11">
    <source>
        <dbReference type="Proteomes" id="UP001596066"/>
    </source>
</evidence>
<comment type="function">
    <text evidence="1">The transhydrogenation between NADH and NADP is coupled to respiration and ATP hydrolysis and functions as a proton pump across the membrane.</text>
</comment>
<comment type="caution">
    <text evidence="10">The sequence shown here is derived from an EMBL/GenBank/DDBJ whole genome shotgun (WGS) entry which is preliminary data.</text>
</comment>
<gene>
    <name evidence="10" type="ORF">ACFPZF_01140</name>
</gene>
<dbReference type="EMBL" id="JBHSOC010000001">
    <property type="protein sequence ID" value="MFC5639963.1"/>
    <property type="molecule type" value="Genomic_DNA"/>
</dbReference>
<dbReference type="InterPro" id="IPR007698">
    <property type="entry name" value="AlaDH/PNT_NAD(H)-bd"/>
</dbReference>
<protein>
    <recommendedName>
        <fullName evidence="2">proton-translocating NAD(P)(+) transhydrogenase</fullName>
        <ecNumber evidence="2">7.1.1.1</ecNumber>
    </recommendedName>
</protein>
<keyword evidence="3" id="KW-0547">Nucleotide-binding</keyword>
<evidence type="ECO:0000256" key="4">
    <source>
        <dbReference type="ARBA" id="ARBA00022857"/>
    </source>
</evidence>
<accession>A0ABW0V3B3</accession>
<dbReference type="RefSeq" id="WP_346140870.1">
    <property type="nucleotide sequence ID" value="NZ_BAAAUA010000002.1"/>
</dbReference>
<dbReference type="PANTHER" id="PTHR10160">
    <property type="entry name" value="NAD(P) TRANSHYDROGENASE"/>
    <property type="match status" value="1"/>
</dbReference>
<dbReference type="Pfam" id="PF01262">
    <property type="entry name" value="AlaDh_PNT_C"/>
    <property type="match status" value="1"/>
</dbReference>
<evidence type="ECO:0000256" key="3">
    <source>
        <dbReference type="ARBA" id="ARBA00022741"/>
    </source>
</evidence>
<evidence type="ECO:0000256" key="5">
    <source>
        <dbReference type="ARBA" id="ARBA00022967"/>
    </source>
</evidence>
<evidence type="ECO:0000256" key="6">
    <source>
        <dbReference type="ARBA" id="ARBA00023027"/>
    </source>
</evidence>
<dbReference type="SUPFAM" id="SSF51735">
    <property type="entry name" value="NAD(P)-binding Rossmann-fold domains"/>
    <property type="match status" value="1"/>
</dbReference>
<organism evidence="10 11">
    <name type="scientific">Kitasatospora cinereorecta</name>
    <dbReference type="NCBI Taxonomy" id="285560"/>
    <lineage>
        <taxon>Bacteria</taxon>
        <taxon>Bacillati</taxon>
        <taxon>Actinomycetota</taxon>
        <taxon>Actinomycetes</taxon>
        <taxon>Kitasatosporales</taxon>
        <taxon>Streptomycetaceae</taxon>
        <taxon>Kitasatospora</taxon>
    </lineage>
</organism>
<keyword evidence="6" id="KW-0520">NAD</keyword>
<dbReference type="EC" id="7.1.1.1" evidence="2"/>
<feature type="domain" description="Alanine dehydrogenase/pyridine nucleotide transhydrogenase NAD(H)-binding" evidence="8">
    <location>
        <begin position="151"/>
        <end position="316"/>
    </location>
</feature>
<keyword evidence="5" id="KW-1278">Translocase</keyword>
<keyword evidence="4" id="KW-0521">NADP</keyword>
<dbReference type="Proteomes" id="UP001596066">
    <property type="component" value="Unassembled WGS sequence"/>
</dbReference>
<evidence type="ECO:0000256" key="1">
    <source>
        <dbReference type="ARBA" id="ARBA00003943"/>
    </source>
</evidence>
<dbReference type="Gene3D" id="3.40.50.720">
    <property type="entry name" value="NAD(P)-binding Rossmann-like Domain"/>
    <property type="match status" value="2"/>
</dbReference>
<dbReference type="InterPro" id="IPR036291">
    <property type="entry name" value="NAD(P)-bd_dom_sf"/>
</dbReference>
<comment type="catalytic activity">
    <reaction evidence="7">
        <text>NAD(+) + NADPH + H(+)(in) = NADH + NADP(+) + H(+)(out)</text>
        <dbReference type="Rhea" id="RHEA:47992"/>
        <dbReference type="ChEBI" id="CHEBI:15378"/>
        <dbReference type="ChEBI" id="CHEBI:57540"/>
        <dbReference type="ChEBI" id="CHEBI:57783"/>
        <dbReference type="ChEBI" id="CHEBI:57945"/>
        <dbReference type="ChEBI" id="CHEBI:58349"/>
        <dbReference type="EC" id="7.1.1.1"/>
    </reaction>
</comment>
<dbReference type="SUPFAM" id="SSF52283">
    <property type="entry name" value="Formate/glycerate dehydrogenase catalytic domain-like"/>
    <property type="match status" value="1"/>
</dbReference>
<evidence type="ECO:0000256" key="7">
    <source>
        <dbReference type="ARBA" id="ARBA00048202"/>
    </source>
</evidence>
<evidence type="ECO:0000313" key="10">
    <source>
        <dbReference type="EMBL" id="MFC5639963.1"/>
    </source>
</evidence>
<sequence>MVATTVGVLRETVPGEGRVALVPDLVPAVGRLGLKVLVEAGAGEGAWHHDAAYSAAGAELTGRAELLLHADVLLGIHPPTGDSSLRLRRGQVLVTMVYPTRIAFLVRQWADLGVTSIGLDLAPARLPAAYPMDAAASQGRIAGYRAVLLAAARLGSCLPPWGTSDGLFAPVRVLVVGAGHPGLQAIDTAHRLGALVHVVELRGPERAQAVALGAELLDLPGLHPVDDDLALREGLEHRRSVLRSGVAAAAVRHDLVLTVLDLPDHEPPTVLDRDTVATMLPGSVLVDLAAGPGGGNIEGVGPDTVTLVGDGVTVIGAGDLAAGVPTTASLAYAHNVLALLAHLTRGGPLTVDPTDPVLDAMVVTHRGTVRHGPTARLLAEATAAAGLP</sequence>
<name>A0ABW0V3B3_9ACTN</name>
<dbReference type="Pfam" id="PF05222">
    <property type="entry name" value="AlaDh_PNT_N"/>
    <property type="match status" value="1"/>
</dbReference>
<feature type="domain" description="Alanine dehydrogenase/pyridine nucleotide transhydrogenase N-terminal" evidence="9">
    <location>
        <begin position="7"/>
        <end position="142"/>
    </location>
</feature>
<evidence type="ECO:0000259" key="8">
    <source>
        <dbReference type="SMART" id="SM01002"/>
    </source>
</evidence>
<keyword evidence="11" id="KW-1185">Reference proteome</keyword>
<dbReference type="SMART" id="SM01002">
    <property type="entry name" value="AlaDh_PNT_C"/>
    <property type="match status" value="1"/>
</dbReference>
<reference evidence="11" key="1">
    <citation type="journal article" date="2019" name="Int. J. Syst. Evol. Microbiol.">
        <title>The Global Catalogue of Microorganisms (GCM) 10K type strain sequencing project: providing services to taxonomists for standard genome sequencing and annotation.</title>
        <authorList>
            <consortium name="The Broad Institute Genomics Platform"/>
            <consortium name="The Broad Institute Genome Sequencing Center for Infectious Disease"/>
            <person name="Wu L."/>
            <person name="Ma J."/>
        </authorList>
    </citation>
    <scope>NUCLEOTIDE SEQUENCE [LARGE SCALE GENOMIC DNA]</scope>
    <source>
        <strain evidence="11">CGMCC 4.1622</strain>
    </source>
</reference>